<reference evidence="3" key="1">
    <citation type="journal article" date="2022" name="Front. Microbiol.">
        <title>New perspectives on an old grouping: The genomic and phenotypic variability of Oxalobacter formigenes and the implications for calcium oxalate stone prevention.</title>
        <authorList>
            <person name="Chmiel J.A."/>
            <person name="Carr C."/>
            <person name="Stuivenberg G.A."/>
            <person name="Venema R."/>
            <person name="Chanyi R.M."/>
            <person name="Al K.F."/>
            <person name="Giguere D."/>
            <person name="Say H."/>
            <person name="Akouris P.P."/>
            <person name="Dominguez Romero S.A."/>
            <person name="Kwong A."/>
            <person name="Tai V."/>
            <person name="Koval S.F."/>
            <person name="Razvi H."/>
            <person name="Bjazevic J."/>
            <person name="Burton J.P."/>
        </authorList>
    </citation>
    <scope>NUCLEOTIDE SEQUENCE</scope>
    <source>
        <strain evidence="3">WoOx3</strain>
    </source>
</reference>
<proteinExistence type="predicted"/>
<dbReference type="AlphaFoldDB" id="A0A9E9LY13"/>
<dbReference type="KEGG" id="ovb:NB640_06675"/>
<evidence type="ECO:0000259" key="2">
    <source>
        <dbReference type="Pfam" id="PF03886"/>
    </source>
</evidence>
<dbReference type="Proteomes" id="UP001156215">
    <property type="component" value="Chromosome"/>
</dbReference>
<evidence type="ECO:0000313" key="4">
    <source>
        <dbReference type="Proteomes" id="UP001156215"/>
    </source>
</evidence>
<sequence>MMKPRHLFFSSLLAACCLFLSGCALQSSQPPATLYDLGPSSSMPSDRLLPDDMPTLVVFRVNASDWLNNTKMYYRLAHVNDQQTRFYTLSRWNESPPKQFRDRLKSRIVSAGGEIGGARAPRAGQLRLIVNIEDFSQYFTDDSHSEGRIALRVSVLGKDGLVAQKSFLHAVAASTPDAPGGTKALSVATDEVIAEILLWIVENYKKG</sequence>
<feature type="domain" description="ABC-type transport auxiliary lipoprotein component" evidence="2">
    <location>
        <begin position="51"/>
        <end position="196"/>
    </location>
</feature>
<dbReference type="Pfam" id="PF03886">
    <property type="entry name" value="ABC_trans_aux"/>
    <property type="match status" value="1"/>
</dbReference>
<organism evidence="3 4">
    <name type="scientific">Oxalobacter vibrioformis</name>
    <dbReference type="NCBI Taxonomy" id="933080"/>
    <lineage>
        <taxon>Bacteria</taxon>
        <taxon>Pseudomonadati</taxon>
        <taxon>Pseudomonadota</taxon>
        <taxon>Betaproteobacteria</taxon>
        <taxon>Burkholderiales</taxon>
        <taxon>Oxalobacteraceae</taxon>
        <taxon>Oxalobacter</taxon>
    </lineage>
</organism>
<keyword evidence="1" id="KW-0732">Signal</keyword>
<dbReference type="PROSITE" id="PS51257">
    <property type="entry name" value="PROKAR_LIPOPROTEIN"/>
    <property type="match status" value="1"/>
</dbReference>
<protein>
    <submittedName>
        <fullName evidence="3">PqiC family protein</fullName>
    </submittedName>
</protein>
<evidence type="ECO:0000256" key="1">
    <source>
        <dbReference type="SAM" id="SignalP"/>
    </source>
</evidence>
<feature type="signal peptide" evidence="1">
    <location>
        <begin position="1"/>
        <end position="26"/>
    </location>
</feature>
<gene>
    <name evidence="3" type="ORF">NB640_06675</name>
</gene>
<accession>A0A9E9LY13</accession>
<dbReference type="Gene3D" id="3.40.50.10610">
    <property type="entry name" value="ABC-type transport auxiliary lipoprotein component"/>
    <property type="match status" value="1"/>
</dbReference>
<dbReference type="InterPro" id="IPR005586">
    <property type="entry name" value="ABC_trans_aux"/>
</dbReference>
<evidence type="ECO:0000313" key="3">
    <source>
        <dbReference type="EMBL" id="WAW08978.1"/>
    </source>
</evidence>
<dbReference type="RefSeq" id="WP_269307970.1">
    <property type="nucleotide sequence ID" value="NZ_CP098242.1"/>
</dbReference>
<name>A0A9E9LY13_9BURK</name>
<dbReference type="SUPFAM" id="SSF159594">
    <property type="entry name" value="XCC0632-like"/>
    <property type="match status" value="1"/>
</dbReference>
<keyword evidence="4" id="KW-1185">Reference proteome</keyword>
<feature type="chain" id="PRO_5039536435" evidence="1">
    <location>
        <begin position="27"/>
        <end position="207"/>
    </location>
</feature>
<dbReference type="EMBL" id="CP098242">
    <property type="protein sequence ID" value="WAW08978.1"/>
    <property type="molecule type" value="Genomic_DNA"/>
</dbReference>